<keyword evidence="1 9" id="KW-0808">Transferase</keyword>
<name>A0AA39LQR6_9BILA</name>
<evidence type="ECO:0000256" key="9">
    <source>
        <dbReference type="RuleBase" id="RU362096"/>
    </source>
</evidence>
<comment type="similarity">
    <text evidence="9">Belongs to the protein kinase superfamily. Tyr protein kinase family.</text>
</comment>
<dbReference type="CDD" id="cd00192">
    <property type="entry name" value="PTKc"/>
    <property type="match status" value="1"/>
</dbReference>
<dbReference type="PROSITE" id="PS00109">
    <property type="entry name" value="PROTEIN_KINASE_TYR"/>
    <property type="match status" value="1"/>
</dbReference>
<evidence type="ECO:0000256" key="7">
    <source>
        <dbReference type="PROSITE-ProRule" id="PRU00191"/>
    </source>
</evidence>
<dbReference type="InterPro" id="IPR001245">
    <property type="entry name" value="Ser-Thr/Tyr_kinase_cat_dom"/>
</dbReference>
<dbReference type="EC" id="2.7.10.2" evidence="9"/>
<keyword evidence="7" id="KW-0727">SH2 domain</keyword>
<sequence length="854" mass="96307">MRRTTSWSLRVDAAKVAREVNAEAHISCSTLATVENHMVKAETTVFHQTATWAIDVAHDLNGPADLLQQTSEINQITTEKVEDAVGKMAIVHDGTEEAIRREICLVLQQTVTSTETKRLRVARGPGMFGSDLFYPSYRKSFDMVPSITKRPNPCNPTVPDPSPPAERVIRKRSRGRRSLEDRLEQRPNRMKQQKPELQGDPTDLLRSRPSADGNKNNNDDDPKDAPTQTSTSNESFPFLPPIPTTPPPTSVMAAVSKAFSPLPLLPPLAVPPPVTLVVVSAPAAVPTETETPPEKDPSPSPSPPAPQPRTPAANETTGDNVERIEEQDYYHGLLPRDDVQSMLVRKGDFLVRTTEITNGANRQYCLSVLWTGPPTHIIIERNDKGMYTLDQTSSSCMQFPTISQLIDHHHSSRRAFSQKNIMLLTPICLQEWELRHNQIHLSKRLGEGAFGEVYSGLLMLGESEKKVQVAIKQMKCSVLTKQRVEELMKEARLMRPLRHTNVVRFYGVAAEVEPLLIIMELVTGGSLDSYLRKNNVRIPVSERLNMSLDAALGIEYIHSKGIIHRDIAARNCLYSDQKCLKISDFGLSRKAEVVKLEPTEKAPVRWLAPEVFLTQTYKMPADVWAYGVLVWEIFTNGMDPYCGWNGVQIREQVVSHQYRLQFPDWAPAAISFTIKHLVWATDPKVRMTASAIARELEKMTNRAPPRTAQSAQTNPIQHRTRTAKPSADKKQSADKVQKMGSRPSVERAQRAKETKCDRASKKDSGRREIAEPNMDVKKEKLRKGYDKEYEHGRTKQRDSERGRTKIVKEQPKKAKTPSRRRSVNENEEDRPKAPVSPPKSKSRKHRNETKHLKY</sequence>
<evidence type="ECO:0000256" key="6">
    <source>
        <dbReference type="ARBA" id="ARBA00051245"/>
    </source>
</evidence>
<dbReference type="SMART" id="SM00252">
    <property type="entry name" value="SH2"/>
    <property type="match status" value="1"/>
</dbReference>
<feature type="domain" description="SH2" evidence="11">
    <location>
        <begin position="329"/>
        <end position="427"/>
    </location>
</feature>
<evidence type="ECO:0000256" key="4">
    <source>
        <dbReference type="ARBA" id="ARBA00022840"/>
    </source>
</evidence>
<evidence type="ECO:0000256" key="3">
    <source>
        <dbReference type="ARBA" id="ARBA00022777"/>
    </source>
</evidence>
<dbReference type="SMART" id="SM00219">
    <property type="entry name" value="TyrKc"/>
    <property type="match status" value="1"/>
</dbReference>
<dbReference type="Gene3D" id="3.30.200.20">
    <property type="entry name" value="Phosphorylase Kinase, domain 1"/>
    <property type="match status" value="1"/>
</dbReference>
<dbReference type="PANTHER" id="PTHR24418">
    <property type="entry name" value="TYROSINE-PROTEIN KINASE"/>
    <property type="match status" value="1"/>
</dbReference>
<keyword evidence="14" id="KW-1185">Reference proteome</keyword>
<dbReference type="PROSITE" id="PS00107">
    <property type="entry name" value="PROTEIN_KINASE_ATP"/>
    <property type="match status" value="1"/>
</dbReference>
<dbReference type="GO" id="GO:0005524">
    <property type="term" value="F:ATP binding"/>
    <property type="evidence" value="ECO:0007669"/>
    <property type="project" value="UniProtKB-UniRule"/>
</dbReference>
<evidence type="ECO:0000313" key="13">
    <source>
        <dbReference type="EMBL" id="KAK0406217.1"/>
    </source>
</evidence>
<feature type="region of interest" description="Disordered" evidence="10">
    <location>
        <begin position="285"/>
        <end position="322"/>
    </location>
</feature>
<feature type="compositionally biased region" description="Pro residues" evidence="10">
    <location>
        <begin position="238"/>
        <end position="249"/>
    </location>
</feature>
<comment type="catalytic activity">
    <reaction evidence="6 9">
        <text>L-tyrosyl-[protein] + ATP = O-phospho-L-tyrosyl-[protein] + ADP + H(+)</text>
        <dbReference type="Rhea" id="RHEA:10596"/>
        <dbReference type="Rhea" id="RHEA-COMP:10136"/>
        <dbReference type="Rhea" id="RHEA-COMP:20101"/>
        <dbReference type="ChEBI" id="CHEBI:15378"/>
        <dbReference type="ChEBI" id="CHEBI:30616"/>
        <dbReference type="ChEBI" id="CHEBI:46858"/>
        <dbReference type="ChEBI" id="CHEBI:61978"/>
        <dbReference type="ChEBI" id="CHEBI:456216"/>
        <dbReference type="EC" id="2.7.10.2"/>
    </reaction>
</comment>
<dbReference type="PRINTS" id="PR00109">
    <property type="entry name" value="TYRKINASE"/>
</dbReference>
<dbReference type="AlphaFoldDB" id="A0AA39LQR6"/>
<organism evidence="13 14">
    <name type="scientific">Steinernema hermaphroditum</name>
    <dbReference type="NCBI Taxonomy" id="289476"/>
    <lineage>
        <taxon>Eukaryota</taxon>
        <taxon>Metazoa</taxon>
        <taxon>Ecdysozoa</taxon>
        <taxon>Nematoda</taxon>
        <taxon>Chromadorea</taxon>
        <taxon>Rhabditida</taxon>
        <taxon>Tylenchina</taxon>
        <taxon>Panagrolaimomorpha</taxon>
        <taxon>Strongyloidoidea</taxon>
        <taxon>Steinernematidae</taxon>
        <taxon>Steinernema</taxon>
    </lineage>
</organism>
<dbReference type="PROSITE" id="PS50011">
    <property type="entry name" value="PROTEIN_KINASE_DOM"/>
    <property type="match status" value="1"/>
</dbReference>
<evidence type="ECO:0000256" key="5">
    <source>
        <dbReference type="ARBA" id="ARBA00023137"/>
    </source>
</evidence>
<feature type="region of interest" description="Disordered" evidence="10">
    <location>
        <begin position="698"/>
        <end position="854"/>
    </location>
</feature>
<feature type="compositionally biased region" description="Pro residues" evidence="10">
    <location>
        <begin position="298"/>
        <end position="309"/>
    </location>
</feature>
<keyword evidence="2 8" id="KW-0547">Nucleotide-binding</keyword>
<dbReference type="InterPro" id="IPR000719">
    <property type="entry name" value="Prot_kinase_dom"/>
</dbReference>
<proteinExistence type="inferred from homology"/>
<dbReference type="SUPFAM" id="SSF55550">
    <property type="entry name" value="SH2 domain"/>
    <property type="match status" value="1"/>
</dbReference>
<dbReference type="InterPro" id="IPR050198">
    <property type="entry name" value="Non-receptor_tyrosine_kinases"/>
</dbReference>
<feature type="binding site" evidence="8">
    <location>
        <position position="472"/>
    </location>
    <ligand>
        <name>ATP</name>
        <dbReference type="ChEBI" id="CHEBI:30616"/>
    </ligand>
</feature>
<evidence type="ECO:0000256" key="8">
    <source>
        <dbReference type="PROSITE-ProRule" id="PRU10141"/>
    </source>
</evidence>
<dbReference type="InterPro" id="IPR036860">
    <property type="entry name" value="SH2_dom_sf"/>
</dbReference>
<dbReference type="InterPro" id="IPR011009">
    <property type="entry name" value="Kinase-like_dom_sf"/>
</dbReference>
<accession>A0AA39LQR6</accession>
<dbReference type="InterPro" id="IPR020635">
    <property type="entry name" value="Tyr_kinase_cat_dom"/>
</dbReference>
<dbReference type="InterPro" id="IPR017441">
    <property type="entry name" value="Protein_kinase_ATP_BS"/>
</dbReference>
<keyword evidence="4 8" id="KW-0067">ATP-binding</keyword>
<dbReference type="Pfam" id="PF07714">
    <property type="entry name" value="PK_Tyr_Ser-Thr"/>
    <property type="match status" value="1"/>
</dbReference>
<feature type="compositionally biased region" description="Polar residues" evidence="10">
    <location>
        <begin position="707"/>
        <end position="717"/>
    </location>
</feature>
<evidence type="ECO:0000259" key="11">
    <source>
        <dbReference type="PROSITE" id="PS50001"/>
    </source>
</evidence>
<evidence type="ECO:0000259" key="12">
    <source>
        <dbReference type="PROSITE" id="PS50011"/>
    </source>
</evidence>
<feature type="region of interest" description="Disordered" evidence="10">
    <location>
        <begin position="145"/>
        <end position="249"/>
    </location>
</feature>
<evidence type="ECO:0000256" key="10">
    <source>
        <dbReference type="SAM" id="MobiDB-lite"/>
    </source>
</evidence>
<dbReference type="Pfam" id="PF00017">
    <property type="entry name" value="SH2"/>
    <property type="match status" value="1"/>
</dbReference>
<feature type="compositionally biased region" description="Pro residues" evidence="10">
    <location>
        <begin position="153"/>
        <end position="164"/>
    </location>
</feature>
<feature type="domain" description="Protein kinase" evidence="12">
    <location>
        <begin position="439"/>
        <end position="699"/>
    </location>
</feature>
<feature type="compositionally biased region" description="Basic and acidic residues" evidence="10">
    <location>
        <begin position="744"/>
        <end position="812"/>
    </location>
</feature>
<dbReference type="InterPro" id="IPR000980">
    <property type="entry name" value="SH2"/>
</dbReference>
<evidence type="ECO:0000256" key="1">
    <source>
        <dbReference type="ARBA" id="ARBA00022679"/>
    </source>
</evidence>
<dbReference type="PROSITE" id="PS50001">
    <property type="entry name" value="SH2"/>
    <property type="match status" value="1"/>
</dbReference>
<dbReference type="FunFam" id="3.30.200.20:FF:000518">
    <property type="entry name" value="Tyrosine-protein kinase"/>
    <property type="match status" value="1"/>
</dbReference>
<dbReference type="Gene3D" id="3.30.505.10">
    <property type="entry name" value="SH2 domain"/>
    <property type="match status" value="1"/>
</dbReference>
<dbReference type="Gene3D" id="1.10.510.10">
    <property type="entry name" value="Transferase(Phosphotransferase) domain 1"/>
    <property type="match status" value="1"/>
</dbReference>
<dbReference type="EMBL" id="JAUCMV010000004">
    <property type="protein sequence ID" value="KAK0406217.1"/>
    <property type="molecule type" value="Genomic_DNA"/>
</dbReference>
<evidence type="ECO:0000256" key="2">
    <source>
        <dbReference type="ARBA" id="ARBA00022741"/>
    </source>
</evidence>
<reference evidence="13" key="1">
    <citation type="submission" date="2023-06" db="EMBL/GenBank/DDBJ databases">
        <title>Genomic analysis of the entomopathogenic nematode Steinernema hermaphroditum.</title>
        <authorList>
            <person name="Schwarz E.M."/>
            <person name="Heppert J.K."/>
            <person name="Baniya A."/>
            <person name="Schwartz H.T."/>
            <person name="Tan C.-H."/>
            <person name="Antoshechkin I."/>
            <person name="Sternberg P.W."/>
            <person name="Goodrich-Blair H."/>
            <person name="Dillman A.R."/>
        </authorList>
    </citation>
    <scope>NUCLEOTIDE SEQUENCE</scope>
    <source>
        <strain evidence="13">PS9179</strain>
        <tissue evidence="13">Whole animal</tissue>
    </source>
</reference>
<gene>
    <name evidence="13" type="ORF">QR680_018441</name>
</gene>
<dbReference type="GO" id="GO:0004715">
    <property type="term" value="F:non-membrane spanning protein tyrosine kinase activity"/>
    <property type="evidence" value="ECO:0007669"/>
    <property type="project" value="UniProtKB-EC"/>
</dbReference>
<protein>
    <recommendedName>
        <fullName evidence="9">Tyrosine-protein kinase</fullName>
        <ecNumber evidence="9">2.7.10.2</ecNumber>
    </recommendedName>
</protein>
<dbReference type="CDD" id="cd10361">
    <property type="entry name" value="SH2_Fps_family"/>
    <property type="match status" value="1"/>
</dbReference>
<dbReference type="SUPFAM" id="SSF56112">
    <property type="entry name" value="Protein kinase-like (PK-like)"/>
    <property type="match status" value="1"/>
</dbReference>
<dbReference type="InterPro" id="IPR008266">
    <property type="entry name" value="Tyr_kinase_AS"/>
</dbReference>
<keyword evidence="5 9" id="KW-0829">Tyrosine-protein kinase</keyword>
<feature type="compositionally biased region" description="Basic and acidic residues" evidence="10">
    <location>
        <begin position="177"/>
        <end position="187"/>
    </location>
</feature>
<dbReference type="Proteomes" id="UP001175271">
    <property type="component" value="Unassembled WGS sequence"/>
</dbReference>
<feature type="compositionally biased region" description="Basic and acidic residues" evidence="10">
    <location>
        <begin position="726"/>
        <end position="737"/>
    </location>
</feature>
<dbReference type="InterPro" id="IPR035849">
    <property type="entry name" value="Fes/Fps/Fer_SH2"/>
</dbReference>
<evidence type="ECO:0000313" key="14">
    <source>
        <dbReference type="Proteomes" id="UP001175271"/>
    </source>
</evidence>
<comment type="caution">
    <text evidence="13">The sequence shown here is derived from an EMBL/GenBank/DDBJ whole genome shotgun (WGS) entry which is preliminary data.</text>
</comment>
<keyword evidence="3 9" id="KW-0418">Kinase</keyword>